<dbReference type="RefSeq" id="WP_095909401.1">
    <property type="nucleotide sequence ID" value="NZ_CP022386.1"/>
</dbReference>
<dbReference type="Proteomes" id="UP000217250">
    <property type="component" value="Chromosome"/>
</dbReference>
<feature type="transmembrane region" description="Helical" evidence="1">
    <location>
        <begin position="77"/>
        <end position="98"/>
    </location>
</feature>
<name>A0A250FLB9_9FLAO</name>
<dbReference type="AlphaFoldDB" id="A0A250FLB9"/>
<dbReference type="GeneID" id="84807248"/>
<feature type="transmembrane region" description="Helical" evidence="1">
    <location>
        <begin position="52"/>
        <end position="71"/>
    </location>
</feature>
<protein>
    <submittedName>
        <fullName evidence="2">Uncharacterized protein</fullName>
    </submittedName>
</protein>
<feature type="transmembrane region" description="Helical" evidence="1">
    <location>
        <begin position="164"/>
        <end position="182"/>
    </location>
</feature>
<keyword evidence="1" id="KW-1133">Transmembrane helix</keyword>
<dbReference type="KEGG" id="cgh:CGC50_01530"/>
<reference evidence="3" key="1">
    <citation type="submission" date="2017-06" db="EMBL/GenBank/DDBJ databases">
        <title>Capnocytophaga spp. assemblies.</title>
        <authorList>
            <person name="Gulvik C.A."/>
        </authorList>
    </citation>
    <scope>NUCLEOTIDE SEQUENCE [LARGE SCALE GENOMIC DNA]</scope>
    <source>
        <strain evidence="3">H1496</strain>
    </source>
</reference>
<keyword evidence="1" id="KW-0812">Transmembrane</keyword>
<organism evidence="2 3">
    <name type="scientific">Capnocytophaga gingivalis</name>
    <dbReference type="NCBI Taxonomy" id="1017"/>
    <lineage>
        <taxon>Bacteria</taxon>
        <taxon>Pseudomonadati</taxon>
        <taxon>Bacteroidota</taxon>
        <taxon>Flavobacteriia</taxon>
        <taxon>Flavobacteriales</taxon>
        <taxon>Flavobacteriaceae</taxon>
        <taxon>Capnocytophaga</taxon>
    </lineage>
</organism>
<dbReference type="EMBL" id="CP022386">
    <property type="protein sequence ID" value="ATA85949.1"/>
    <property type="molecule type" value="Genomic_DNA"/>
</dbReference>
<sequence>MGTLEKNKENSEGSLELSNELKRLQRSSNLLKIFKEMSVLGIGSGVKSIKNILFFTIVNLIFFLVGVYLLFSHTFAYKKLFFLLLMIGIGVLFVFIAIRKVFDLLKMEYASYLFNQFQPQIQKVFESIFQKAENTTEKIISKGQLQDTFQRFLPKIPKAFQKPLLFVLSFTPMVGFVADIVATPTLTSPQKQSDVLYEKVQHYMQESVEDERRGYWALWALIINALLQGFLLYMLL</sequence>
<feature type="transmembrane region" description="Helical" evidence="1">
    <location>
        <begin position="216"/>
        <end position="235"/>
    </location>
</feature>
<keyword evidence="1" id="KW-0472">Membrane</keyword>
<evidence type="ECO:0000313" key="3">
    <source>
        <dbReference type="Proteomes" id="UP000217250"/>
    </source>
</evidence>
<evidence type="ECO:0000313" key="2">
    <source>
        <dbReference type="EMBL" id="ATA85949.1"/>
    </source>
</evidence>
<proteinExistence type="predicted"/>
<evidence type="ECO:0000256" key="1">
    <source>
        <dbReference type="SAM" id="Phobius"/>
    </source>
</evidence>
<gene>
    <name evidence="2" type="ORF">CGC50_01530</name>
</gene>
<dbReference type="OrthoDB" id="1148631at2"/>
<accession>A0A250FLB9</accession>